<keyword evidence="2" id="KW-0503">Monooxygenase</keyword>
<dbReference type="InterPro" id="IPR011008">
    <property type="entry name" value="Dimeric_a/b-barrel"/>
</dbReference>
<sequence>MKIKELDELVSLSQQFKSNEDGTIVLINVFNIEPSEEEALLEAWSADADFLKTQPGYISTQMHKGIGGSGCYINYAIWEDLESFSTAFATPEFQALLRAYPESAIAAPHLFKKLAVKGHCVS</sequence>
<dbReference type="AlphaFoldDB" id="A0A285MVE7"/>
<evidence type="ECO:0000259" key="1">
    <source>
        <dbReference type="Pfam" id="PF03992"/>
    </source>
</evidence>
<dbReference type="InterPro" id="IPR007138">
    <property type="entry name" value="ABM_dom"/>
</dbReference>
<proteinExistence type="predicted"/>
<keyword evidence="3" id="KW-1185">Reference proteome</keyword>
<evidence type="ECO:0000313" key="2">
    <source>
        <dbReference type="EMBL" id="SNZ01172.1"/>
    </source>
</evidence>
<name>A0A285MVE7_9FLAO</name>
<dbReference type="EMBL" id="OBEH01000004">
    <property type="protein sequence ID" value="SNZ01172.1"/>
    <property type="molecule type" value="Genomic_DNA"/>
</dbReference>
<accession>A0A285MVE7</accession>
<gene>
    <name evidence="2" type="ORF">SAMN06265377_3005</name>
</gene>
<feature type="domain" description="ABM" evidence="1">
    <location>
        <begin position="24"/>
        <end position="96"/>
    </location>
</feature>
<dbReference type="GO" id="GO:0004497">
    <property type="term" value="F:monooxygenase activity"/>
    <property type="evidence" value="ECO:0007669"/>
    <property type="project" value="UniProtKB-KW"/>
</dbReference>
<reference evidence="3" key="1">
    <citation type="submission" date="2017-09" db="EMBL/GenBank/DDBJ databases">
        <authorList>
            <person name="Varghese N."/>
            <person name="Submissions S."/>
        </authorList>
    </citation>
    <scope>NUCLEOTIDE SEQUENCE [LARGE SCALE GENOMIC DNA]</scope>
    <source>
        <strain evidence="3">DSM 25885</strain>
    </source>
</reference>
<dbReference type="Pfam" id="PF03992">
    <property type="entry name" value="ABM"/>
    <property type="match status" value="1"/>
</dbReference>
<dbReference type="Gene3D" id="3.30.70.100">
    <property type="match status" value="1"/>
</dbReference>
<dbReference type="SUPFAM" id="SSF54909">
    <property type="entry name" value="Dimeric alpha+beta barrel"/>
    <property type="match status" value="1"/>
</dbReference>
<dbReference type="RefSeq" id="WP_165769965.1">
    <property type="nucleotide sequence ID" value="NZ_OBEH01000004.1"/>
</dbReference>
<evidence type="ECO:0000313" key="3">
    <source>
        <dbReference type="Proteomes" id="UP000219048"/>
    </source>
</evidence>
<organism evidence="2 3">
    <name type="scientific">Flagellimonas pacifica</name>
    <dbReference type="NCBI Taxonomy" id="1247520"/>
    <lineage>
        <taxon>Bacteria</taxon>
        <taxon>Pseudomonadati</taxon>
        <taxon>Bacteroidota</taxon>
        <taxon>Flavobacteriia</taxon>
        <taxon>Flavobacteriales</taxon>
        <taxon>Flavobacteriaceae</taxon>
        <taxon>Flagellimonas</taxon>
    </lineage>
</organism>
<protein>
    <submittedName>
        <fullName evidence="2">Heme-degrading monooxygenase HmoA</fullName>
    </submittedName>
</protein>
<dbReference type="Proteomes" id="UP000219048">
    <property type="component" value="Unassembled WGS sequence"/>
</dbReference>
<keyword evidence="2" id="KW-0560">Oxidoreductase</keyword>